<name>A0A5K7SDK7_9BACT</name>
<keyword evidence="1" id="KW-1133">Transmembrane helix</keyword>
<sequence length="494" mass="54525">MKQYPLSFTLVNGQDENNKQKILEKNIKYILWSIGAVLLILFFWWLMKDPTSQFAESIPGADNRGADSASVGPLVKIGENFQVFGTSSSNLKGTWTRFRGADYDNIVKNSVPLKNSWAGNDPEIKWSVELGEGHAGPAIYEGKVYVMDYDEAKREDALRCFSIEDGKELWRRSYNVSLKRNHGMSRTVPAVNADYILTIGPRCHVMCVKRETGDLVWGLDMVQQYQTEVPLWFTGQCPMIDGNKAILAPGGTSVMIAVDMATGKVLWETPNPGGIKMSHSSIMPWTLNGKKMYVYSAVGAVIGVSAEGADEGKILWQSTAWNHAVVAPAPVCFPDGKVFLTAGYGAGSMMIKVTPSGGEYKVEVLKQYLPKEGMACEQQTPVIWDGKMLAIEPKDAGPLRNQLICVDPSDVTKVIWTSGKDGRFGLGPYLIADNKMFVLSDDGTLTMIKPEGKKYIQLAQKKLFDGQDAWAPMALADGFLLLRDAKKMYCVKVN</sequence>
<dbReference type="PANTHER" id="PTHR34512:SF30">
    <property type="entry name" value="OUTER MEMBRANE PROTEIN ASSEMBLY FACTOR BAMB"/>
    <property type="match status" value="1"/>
</dbReference>
<evidence type="ECO:0000259" key="2">
    <source>
        <dbReference type="Pfam" id="PF13360"/>
    </source>
</evidence>
<dbReference type="SUPFAM" id="SSF50998">
    <property type="entry name" value="Quinoprotein alcohol dehydrogenase-like"/>
    <property type="match status" value="1"/>
</dbReference>
<dbReference type="PANTHER" id="PTHR34512">
    <property type="entry name" value="CELL SURFACE PROTEIN"/>
    <property type="match status" value="1"/>
</dbReference>
<organism evidence="3 4">
    <name type="scientific">Aquipluma nitroreducens</name>
    <dbReference type="NCBI Taxonomy" id="2010828"/>
    <lineage>
        <taxon>Bacteria</taxon>
        <taxon>Pseudomonadati</taxon>
        <taxon>Bacteroidota</taxon>
        <taxon>Bacteroidia</taxon>
        <taxon>Marinilabiliales</taxon>
        <taxon>Prolixibacteraceae</taxon>
        <taxon>Aquipluma</taxon>
    </lineage>
</organism>
<keyword evidence="4" id="KW-1185">Reference proteome</keyword>
<dbReference type="InterPro" id="IPR015943">
    <property type="entry name" value="WD40/YVTN_repeat-like_dom_sf"/>
</dbReference>
<dbReference type="KEGG" id="anf:AQPE_3880"/>
<protein>
    <submittedName>
        <fullName evidence="3">Polyvinylalcohol dehydrogenase</fullName>
    </submittedName>
</protein>
<dbReference type="InterPro" id="IPR011047">
    <property type="entry name" value="Quinoprotein_ADH-like_sf"/>
</dbReference>
<evidence type="ECO:0000313" key="4">
    <source>
        <dbReference type="Proteomes" id="UP001193389"/>
    </source>
</evidence>
<reference evidence="3" key="1">
    <citation type="journal article" date="2020" name="Int. J. Syst. Evol. Microbiol.">
        <title>Aquipluma nitroreducens gen. nov. sp. nov., a novel facultatively anaerobic bacterium isolated from a freshwater lake.</title>
        <authorList>
            <person name="Watanabe M."/>
            <person name="Kojima H."/>
            <person name="Fukui M."/>
        </authorList>
    </citation>
    <scope>NUCLEOTIDE SEQUENCE</scope>
    <source>
        <strain evidence="3">MeG22</strain>
    </source>
</reference>
<dbReference type="AlphaFoldDB" id="A0A5K7SDK7"/>
<feature type="domain" description="Pyrrolo-quinoline quinone repeat" evidence="2">
    <location>
        <begin position="157"/>
        <end position="408"/>
    </location>
</feature>
<dbReference type="InterPro" id="IPR002372">
    <property type="entry name" value="PQQ_rpt_dom"/>
</dbReference>
<dbReference type="Pfam" id="PF13360">
    <property type="entry name" value="PQQ_2"/>
    <property type="match status" value="1"/>
</dbReference>
<feature type="transmembrane region" description="Helical" evidence="1">
    <location>
        <begin position="29"/>
        <end position="47"/>
    </location>
</feature>
<dbReference type="InterPro" id="IPR018391">
    <property type="entry name" value="PQQ_b-propeller_rpt"/>
</dbReference>
<dbReference type="SMART" id="SM00564">
    <property type="entry name" value="PQQ"/>
    <property type="match status" value="3"/>
</dbReference>
<accession>A0A5K7SDK7</accession>
<dbReference type="Gene3D" id="2.130.10.10">
    <property type="entry name" value="YVTN repeat-like/Quinoprotein amine dehydrogenase"/>
    <property type="match status" value="1"/>
</dbReference>
<evidence type="ECO:0000313" key="3">
    <source>
        <dbReference type="EMBL" id="BBE19692.1"/>
    </source>
</evidence>
<dbReference type="EMBL" id="AP018694">
    <property type="protein sequence ID" value="BBE19692.1"/>
    <property type="molecule type" value="Genomic_DNA"/>
</dbReference>
<proteinExistence type="predicted"/>
<gene>
    <name evidence="3" type="ORF">AQPE_3880</name>
</gene>
<dbReference type="Proteomes" id="UP001193389">
    <property type="component" value="Chromosome"/>
</dbReference>
<keyword evidence="1" id="KW-0472">Membrane</keyword>
<evidence type="ECO:0000256" key="1">
    <source>
        <dbReference type="SAM" id="Phobius"/>
    </source>
</evidence>
<keyword evidence="1" id="KW-0812">Transmembrane</keyword>